<name>M2WF81_9MICC</name>
<gene>
    <name evidence="2" type="ORF">C884_02116</name>
</gene>
<sequence>MVWSLRRRVQLVRETGRRDRIRALLTLREDPRRTYTQNHEKHLERCAEESVADDEAITGAIDVEVLKRHQRERDEQRGEDASSSSTPSS</sequence>
<dbReference type="EMBL" id="ANHZ02000005">
    <property type="protein sequence ID" value="EME37202.1"/>
    <property type="molecule type" value="Genomic_DNA"/>
</dbReference>
<evidence type="ECO:0000313" key="2">
    <source>
        <dbReference type="EMBL" id="EME37202.1"/>
    </source>
</evidence>
<evidence type="ECO:0000313" key="3">
    <source>
        <dbReference type="Proteomes" id="UP000009877"/>
    </source>
</evidence>
<accession>M2WF81</accession>
<keyword evidence="3" id="KW-1185">Reference proteome</keyword>
<feature type="compositionally biased region" description="Basic and acidic residues" evidence="1">
    <location>
        <begin position="65"/>
        <end position="80"/>
    </location>
</feature>
<dbReference type="RefSeq" id="WP_006214129.1">
    <property type="nucleotide sequence ID" value="NZ_ANHZ02000005.1"/>
</dbReference>
<dbReference type="AlphaFoldDB" id="M2WF81"/>
<organism evidence="2 3">
    <name type="scientific">Kocuria palustris PEL</name>
    <dbReference type="NCBI Taxonomy" id="1236550"/>
    <lineage>
        <taxon>Bacteria</taxon>
        <taxon>Bacillati</taxon>
        <taxon>Actinomycetota</taxon>
        <taxon>Actinomycetes</taxon>
        <taxon>Micrococcales</taxon>
        <taxon>Micrococcaceae</taxon>
        <taxon>Kocuria</taxon>
    </lineage>
</organism>
<dbReference type="Proteomes" id="UP000009877">
    <property type="component" value="Unassembled WGS sequence"/>
</dbReference>
<evidence type="ECO:0000256" key="1">
    <source>
        <dbReference type="SAM" id="MobiDB-lite"/>
    </source>
</evidence>
<comment type="caution">
    <text evidence="2">The sequence shown here is derived from an EMBL/GenBank/DDBJ whole genome shotgun (WGS) entry which is preliminary data.</text>
</comment>
<protein>
    <submittedName>
        <fullName evidence="2">Uncharacterized protein</fullName>
    </submittedName>
</protein>
<reference evidence="2 3" key="1">
    <citation type="journal article" date="2014" name="Genome Announc.">
        <title>Draft Genome Sequence of Kocuria palustris PEL.</title>
        <authorList>
            <person name="Sharma G."/>
            <person name="Khatri I."/>
            <person name="Subramanian S."/>
        </authorList>
    </citation>
    <scope>NUCLEOTIDE SEQUENCE [LARGE SCALE GENOMIC DNA]</scope>
    <source>
        <strain evidence="2 3">PEL</strain>
    </source>
</reference>
<feature type="region of interest" description="Disordered" evidence="1">
    <location>
        <begin position="65"/>
        <end position="89"/>
    </location>
</feature>
<proteinExistence type="predicted"/>